<evidence type="ECO:0000259" key="4">
    <source>
        <dbReference type="Pfam" id="PF19076"/>
    </source>
</evidence>
<feature type="domain" description="Cadherin-like" evidence="3">
    <location>
        <begin position="2183"/>
        <end position="2257"/>
    </location>
</feature>
<dbReference type="NCBIfam" id="TIGR01451">
    <property type="entry name" value="B_ant_repeat"/>
    <property type="match status" value="5"/>
</dbReference>
<dbReference type="InterPro" id="IPR026395">
    <property type="entry name" value="CshA_fibril"/>
</dbReference>
<feature type="domain" description="HYR-like" evidence="5">
    <location>
        <begin position="2987"/>
        <end position="3058"/>
    </location>
</feature>
<feature type="domain" description="DUF7507" evidence="6">
    <location>
        <begin position="1614"/>
        <end position="1716"/>
    </location>
</feature>
<feature type="signal peptide" evidence="2">
    <location>
        <begin position="1"/>
        <end position="21"/>
    </location>
</feature>
<dbReference type="Pfam" id="PF17892">
    <property type="entry name" value="Cadherin_5"/>
    <property type="match status" value="2"/>
</dbReference>
<dbReference type="SMART" id="SM00710">
    <property type="entry name" value="PbH1"/>
    <property type="match status" value="5"/>
</dbReference>
<evidence type="ECO:0000256" key="2">
    <source>
        <dbReference type="SAM" id="SignalP"/>
    </source>
</evidence>
<keyword evidence="2" id="KW-0732">Signal</keyword>
<feature type="domain" description="HYR-like" evidence="5">
    <location>
        <begin position="3064"/>
        <end position="3134"/>
    </location>
</feature>
<feature type="domain" description="HYR-like" evidence="5">
    <location>
        <begin position="3216"/>
        <end position="3286"/>
    </location>
</feature>
<reference evidence="7 8" key="1">
    <citation type="submission" date="2022-08" db="EMBL/GenBank/DDBJ databases">
        <title>Myroides zhujiangensis sp. nov., a novel bacterium isolated from sediment in the Pearl River Estuary.</title>
        <authorList>
            <person name="Cui L."/>
        </authorList>
    </citation>
    <scope>NUCLEOTIDE SEQUENCE [LARGE SCALE GENOMIC DNA]</scope>
    <source>
        <strain evidence="7 8">SCSIO 72103</strain>
    </source>
</reference>
<feature type="domain" description="DUF7507" evidence="6">
    <location>
        <begin position="1350"/>
        <end position="1452"/>
    </location>
</feature>
<feature type="domain" description="DUF7507" evidence="6">
    <location>
        <begin position="1746"/>
        <end position="1848"/>
    </location>
</feature>
<feature type="domain" description="HYR-like" evidence="5">
    <location>
        <begin position="2755"/>
        <end position="2825"/>
    </location>
</feature>
<feature type="domain" description="HYR-like" evidence="5">
    <location>
        <begin position="2909"/>
        <end position="2981"/>
    </location>
</feature>
<dbReference type="Proteomes" id="UP001317001">
    <property type="component" value="Chromosome"/>
</dbReference>
<feature type="domain" description="CshA" evidence="4">
    <location>
        <begin position="1137"/>
        <end position="1204"/>
    </location>
</feature>
<evidence type="ECO:0000256" key="1">
    <source>
        <dbReference type="SAM" id="MobiDB-lite"/>
    </source>
</evidence>
<feature type="domain" description="HYR-like" evidence="5">
    <location>
        <begin position="3291"/>
        <end position="3363"/>
    </location>
</feature>
<dbReference type="EMBL" id="CP102382">
    <property type="protein sequence ID" value="UUV22367.1"/>
    <property type="molecule type" value="Genomic_DNA"/>
</dbReference>
<evidence type="ECO:0000259" key="5">
    <source>
        <dbReference type="Pfam" id="PF23237"/>
    </source>
</evidence>
<evidence type="ECO:0000313" key="7">
    <source>
        <dbReference type="EMBL" id="UUV22367.1"/>
    </source>
</evidence>
<feature type="chain" id="PRO_5047272846" evidence="2">
    <location>
        <begin position="22"/>
        <end position="3791"/>
    </location>
</feature>
<accession>A0ABY5NVA7</accession>
<evidence type="ECO:0000259" key="6">
    <source>
        <dbReference type="Pfam" id="PF24346"/>
    </source>
</evidence>
<evidence type="ECO:0000259" key="3">
    <source>
        <dbReference type="Pfam" id="PF17892"/>
    </source>
</evidence>
<dbReference type="Pfam" id="PF13585">
    <property type="entry name" value="CHU_C"/>
    <property type="match status" value="1"/>
</dbReference>
<dbReference type="NCBIfam" id="NF012211">
    <property type="entry name" value="tand_rpt_95"/>
    <property type="match status" value="9"/>
</dbReference>
<dbReference type="InterPro" id="IPR057078">
    <property type="entry name" value="HYR-4C"/>
</dbReference>
<dbReference type="Pfam" id="PF19076">
    <property type="entry name" value="CshA_repeat"/>
    <property type="match status" value="1"/>
</dbReference>
<dbReference type="Gene3D" id="2.60.40.10">
    <property type="entry name" value="Immunoglobulins"/>
    <property type="match status" value="1"/>
</dbReference>
<feature type="domain" description="HYR-like" evidence="5">
    <location>
        <begin position="2830"/>
        <end position="2903"/>
    </location>
</feature>
<feature type="domain" description="DUF7507" evidence="6">
    <location>
        <begin position="1482"/>
        <end position="1584"/>
    </location>
</feature>
<sequence length="3791" mass="396857">MKKFYLILLSFLFLATNFSFGQVCDAPGSVVATINTSPNTCAGNGSITATFNTVNYTTIELLLNGSVLQSTVNPTSPFTFSNLQANANYQVRFVCSLDNSVVYSNTSNINVAENYVAITDATIAISDVCTNFTQGGTFTISGVVGGNAPYEYSVIQNSNPDYDDTLSTYSPSNVINVSAFGTYQIRIKDACDNYATFTRTLAPSIPAINFSWRPKKVCGGNTAEGYYWFANISATSTPITDATLIAYGGVHLLIRDTNASGAILFDGTYTGGNFVYTESPSHTYYVETTNACGLVSTYIHNLNSGDYPEYETIDAIVSTSGCGASSGMTIYAETNKTYWRYPIQVTVTNSSGSIVYTNPSVSADSNWTTPSLPFGTYTVTYVDQCGDTLSEVVNDPSGAGQPTLVTHAFRKYHCGSTGPLSQTGATQLVVAINGYLPDRANAVVTITAGPSNVGVNATVLDGEYWGWTNVVPGTYTISYTSCGVTNTATVSVPATGSHLLQQSLTSTAQSFCAQGGTITSTKIYNGAYSSIVELLDNSGSVIGSSISGTFSNIPAGTYSTRMRVTYCNDDFYFIDGNSVTITNQSTGPIISSSIGVVCEDAAGNPLSTGSANVVLNGVAPLTLNYRLQGTSTWTAINNAPSNITISNLTSNAVYELQLLDACGGTFNSSVLINTIGALVTSNTVHPCENAPYNLEMPFYAGATYEWTNPQGAVVSNTRSYPIANYISSYNGTYTCKITWSNCITRYANVTLDSQQCNEPLAITAVDDAFGPTPIASTPTVVGNVYVNDLLNGTAFVPSQVTLTSTPTAQLSIDPATGDVTVAANTPVGTYTIDYTICDAVNPTICDTATVTVEVISGLTPYDCANGLGYIFTNTNTASSPQNWITGLYSIDIATSDVNLVKDPIIDGTTRRFINAVGYNVLDNYMYGIRQYSNNIVRIGADGSTEFLNVPGLGNTIGYASGDVSSDGILFAHSKNTNELISVDLNPSSPDYLTKIVRTTVSTNFDDFAFSPVDNIIYGVTETPARLFKFVPSTNTFTIIGVVNGINPTNTGSFGTAFMDNLGNLYFANNSTGDMYKISQPHIATGPVTASQYTNLSIQAPGEGARCPNAAIAPVAIADEFCTPSNSTSVVTFNVVSNDNAGTYPINPLSTMLIDPVTSAQVASVTIAGQGTFTINATSGAIDFTPVTSYTGTSISYVIADDQGNYSSPAVVTGTVCPAPSIAVTKDGVLDLGADNTASEGDLITYSFEVTNTGNVTLTNVHIDDATLGLSNIVVTPSTLAPGDTGTASATYAITQADINAGQVDNLAVVTGTPPSGPDVTGESTDPTPCPTCTPIDPTCTDCTIVEIEDAPSIAVTKDGVLDLGADNTASEGDLITYSFEVTNTGNVTLTNVHIDDATLGLSNIVVTPSTLAPGDTGTASATYAITQADINAGQVDNLAVVTGTPPSGPDVTGESTDPTPCPTCTPIDPTCTDCTIVEIEDAPSIAVTKDGVLDLGADNTASEGDLITYSFEVTNTGNVTLTNVHIDDATLGLSNIVVTPSTLAPGDTGTASATYAITQADINAGQVDNLAVVTGTPPSGPDVTGESTDPTPCPTCTPIDPTCTDCTIVEIEDAPSIAVTKDGVLDLGADNTASEGDLITYSFEVTNTGNVTLTNVHIDDATLGLSNIVVTPSTLAPGDTGTASATYAITQADINAGQVDNLAVVTGTPPSGPDVTGESTDPTPCPTCTPIDPTCTDCTIVEIEDAPSIAVTKDGVLDLGADNTASEGDLITYSFEVTNTGNVTLTNVHIDDATLGLSNIVVTPSTLAPGDTGTASATYAITQADINAGQVDNLAVVTGTPPSGPDVTGESTDPTPCPTCTPIDPTCTDCTIVEIPNSTFAENDINNTFVDTPVSGNVLTNDYDVEGHTQTVTPSNTTTAEGTLVLNADGTYTFTPATGFEGTFVHTYTVCDDGTPQACATATLTIEVMPSPNVPGTPNDVVANDDTATTPEGQPVTIDVLANDFDPNGDTLGTPTVVTPPTNGTFDPTTGVYTPNPGFVGEDTFTYQVCDNGTPQACDTAEVTITVVPSSSTNATYANDDAYNGDQYQPINGSVLDNDTDPEGHTQTVSSNTQPQNGTVVMNPDGTFVYTPTGEYSGPDQFTYTVCDNGTPQACDTATVYLTINPANSTFAENDINNTFVDTPVSGNVLTNDYDVEGHTQTVTPSNTTTAEGTLVLNADGTYTFTPATGFEGTFVHTYTVCDDGTPQACATATLTIEVMPSPNVPGTPNDVVANDDTATTPEGQPVTIDVLANDFDPNGDTLGTPTVVTPPTNGTFDPTTGVYTPNPGFVGEDTFTYQVCDNGTPQACDTAEVTITVVPSSSTNATYANDDAYNGDQYQPINGSVLDNDTDPEGHTQTVSSNTQPQNGTVVMNPDGTFVYTPTGEYSGPDQFTYTVCDNGTPQACDTATVYLTINPANTTHAIDDINNTFVDTPVSGNVLTNDFDVESHDQEVTSNTNPTNGSLVMNPDGSYTYTPNSGFVGVDSFEYTICDSGNPQACDTATVTINVEDLITPTDNSVVANNDAVITEEGQAITISVLANDFDPQEDSFTITPGSVTTPSNGTVTVNLDGTITYTPNPGFVGEDSFEYTICDNETPQACDTATVIVTVLPVSNINGTIAVDDAYFIDCSLVVNYNLLDNDYDLEGDMQLINTIAVVQPQHGTVTINSNGTFTYTATGCYTGPDSFVYQICDSGNPVACDYATVYLLINPPSVTLPSNESSTVACISEAVAPALPEVTDSCGNVLAPSAPVISAAPSCEGDISYTYTYTDCQGNSHDWVYTYTIERADFTMPANGMSAVACPADAVAPVLPVVTDNCGNVLTPSAAVVTELPTPICEGIISYTYTYTDCEGNSHDWVHTYIVERKDFSVPANGSSTVACISAAVAPTSLPTVTDNCGNVLTPVSSFIGGTYDGCSGTRTYNYQYQDCEGYSHIWTYEYTISAPVVTLPANGSSTVSCASEAQVVPVAPMVTDNCGRFLIGFLTNVSATPSCAGTKVYTYTYVDCTGTPYTWEYTYTISAPTVILPANGSSTVACVADAVAPTAPTVVDNCGRALTGVLTNTDADPACAGTKAYTYTYTDCTGTPYTWTHTYTISAPVVTMPANGSSTVACPSDVAAPTVPTVTDNCGNVLAPSAPVISQEPTCEGAITYTYTFTDCEGTTHDWTHTFTIEREDFSVPANTASTVACASAITAPTVPTVTDNCGNVLTPSAPVISQEPACEGAITYTYTFTDCEGNTHPWTHTFTIEREDFTLPANGSETVSCISAAVAPVLPTVTDNCGNVLTPVFSFEGGTYDGCEGTRTFNYEYKDCANHTQTWVYTYIIEAEDFTLPANGSSTVACASEIVAPAVPTVTDNCGNVLTASAPVVSALPSCEGDVTYTYTFTDCQGNSHDWVYTYTIEDTVAPTGTAPSDLTLECMSAIPAADAAAILDEADNCNGSVTVTVSDTDNGGSGCLGNAYIITRTYTLTDCAGNQTDLVQTITVEDSTGPEFVEVLPMDITLECSDSLPAVAELTAVDNCGTATVSFNEERTEGSCPNSYTLERTWTATDQCGNTTTHTQVITVEDTTAPEFVGPMPNREVFMRCEDFEPAEILTAVDNCGAASVRSYDEKIEGDCEAKYDILRTWVATDACGNETSYTQTIHLSCPVEIFNAVTPNGDGMNDELILKGINCYPGNVVEVYNRWGVLVYHTRDYNSQGNTFKGYSEGRATVSKQSKLPSGTYYYVVKYTFDLGNGIQYPTEQAGYLHLENNE</sequence>
<protein>
    <submittedName>
        <fullName evidence="7">Tandem-95 repeat protein</fullName>
    </submittedName>
</protein>
<keyword evidence="8" id="KW-1185">Reference proteome</keyword>
<feature type="region of interest" description="Disordered" evidence="1">
    <location>
        <begin position="2392"/>
        <end position="2412"/>
    </location>
</feature>
<dbReference type="Gene3D" id="2.60.40.3440">
    <property type="match status" value="1"/>
</dbReference>
<dbReference type="InterPro" id="IPR047589">
    <property type="entry name" value="DUF11_rpt"/>
</dbReference>
<gene>
    <name evidence="7" type="ORF">NPX36_04830</name>
</gene>
<dbReference type="InterPro" id="IPR013783">
    <property type="entry name" value="Ig-like_fold"/>
</dbReference>
<dbReference type="Pfam" id="PF24346">
    <property type="entry name" value="DUF7507"/>
    <property type="match status" value="5"/>
</dbReference>
<dbReference type="SUPFAM" id="SSF63825">
    <property type="entry name" value="YWTD domain"/>
    <property type="match status" value="1"/>
</dbReference>
<dbReference type="Pfam" id="PF17963">
    <property type="entry name" value="Big_9"/>
    <property type="match status" value="7"/>
</dbReference>
<feature type="domain" description="HYR-like" evidence="5">
    <location>
        <begin position="3368"/>
        <end position="3439"/>
    </location>
</feature>
<dbReference type="RefSeq" id="WP_257500284.1">
    <property type="nucleotide sequence ID" value="NZ_CP102382.1"/>
</dbReference>
<feature type="domain" description="Cadherin-like" evidence="3">
    <location>
        <begin position="1896"/>
        <end position="1966"/>
    </location>
</feature>
<name>A0ABY5NVA7_9FLAO</name>
<feature type="domain" description="HYR-like" evidence="5">
    <location>
        <begin position="3140"/>
        <end position="3210"/>
    </location>
</feature>
<dbReference type="Gene3D" id="2.60.40.2810">
    <property type="match status" value="8"/>
</dbReference>
<dbReference type="InterPro" id="IPR041690">
    <property type="entry name" value="Cadherin_5"/>
</dbReference>
<feature type="compositionally biased region" description="Polar residues" evidence="1">
    <location>
        <begin position="2396"/>
        <end position="2411"/>
    </location>
</feature>
<evidence type="ECO:0000313" key="8">
    <source>
        <dbReference type="Proteomes" id="UP001317001"/>
    </source>
</evidence>
<dbReference type="Pfam" id="PF23237">
    <property type="entry name" value="HYR_4C"/>
    <property type="match status" value="10"/>
</dbReference>
<dbReference type="InterPro" id="IPR006626">
    <property type="entry name" value="PbH1"/>
</dbReference>
<feature type="domain" description="DUF7507" evidence="6">
    <location>
        <begin position="1218"/>
        <end position="1320"/>
    </location>
</feature>
<organism evidence="7 8">
    <name type="scientific">Paenimyroides aestuarii</name>
    <dbReference type="NCBI Taxonomy" id="2968490"/>
    <lineage>
        <taxon>Bacteria</taxon>
        <taxon>Pseudomonadati</taxon>
        <taxon>Bacteroidota</taxon>
        <taxon>Flavobacteriia</taxon>
        <taxon>Flavobacteriales</taxon>
        <taxon>Flavobacteriaceae</taxon>
        <taxon>Paenimyroides</taxon>
    </lineage>
</organism>
<proteinExistence type="predicted"/>
<feature type="domain" description="HYR-like" evidence="5">
    <location>
        <begin position="3448"/>
        <end position="3523"/>
    </location>
</feature>
<dbReference type="InterPro" id="IPR055354">
    <property type="entry name" value="DUF7507"/>
</dbReference>